<dbReference type="SMART" id="SM00028">
    <property type="entry name" value="TPR"/>
    <property type="match status" value="2"/>
</dbReference>
<keyword evidence="3 5" id="KW-0802">TPR repeat</keyword>
<dbReference type="InterPro" id="IPR019734">
    <property type="entry name" value="TPR_rpt"/>
</dbReference>
<keyword evidence="4" id="KW-0472">Membrane</keyword>
<evidence type="ECO:0000256" key="6">
    <source>
        <dbReference type="SAM" id="SignalP"/>
    </source>
</evidence>
<comment type="subcellular location">
    <subcellularLocation>
        <location evidence="1">Membrane</location>
    </subcellularLocation>
</comment>
<dbReference type="Proteomes" id="UP000023541">
    <property type="component" value="Unassembled WGS sequence"/>
</dbReference>
<keyword evidence="6" id="KW-0732">Signal</keyword>
<dbReference type="eggNOG" id="COG1680">
    <property type="taxonomic scope" value="Bacteria"/>
</dbReference>
<feature type="signal peptide" evidence="6">
    <location>
        <begin position="1"/>
        <end position="22"/>
    </location>
</feature>
<dbReference type="Gene3D" id="1.25.40.10">
    <property type="entry name" value="Tetratricopeptide repeat domain"/>
    <property type="match status" value="1"/>
</dbReference>
<dbReference type="SUPFAM" id="SSF48452">
    <property type="entry name" value="TPR-like"/>
    <property type="match status" value="1"/>
</dbReference>
<dbReference type="InterPro" id="IPR001466">
    <property type="entry name" value="Beta-lactam-related"/>
</dbReference>
<comment type="caution">
    <text evidence="9">The sequence shown here is derived from an EMBL/GenBank/DDBJ whole genome shotgun (WGS) entry which is preliminary data.</text>
</comment>
<keyword evidence="10" id="KW-1185">Reference proteome</keyword>
<dbReference type="PROSITE" id="PS50293">
    <property type="entry name" value="TPR_REGION"/>
    <property type="match status" value="1"/>
</dbReference>
<evidence type="ECO:0000256" key="4">
    <source>
        <dbReference type="ARBA" id="ARBA00023136"/>
    </source>
</evidence>
<dbReference type="InterPro" id="IPR011990">
    <property type="entry name" value="TPR-like_helical_dom_sf"/>
</dbReference>
<dbReference type="RefSeq" id="WP_117590059.1">
    <property type="nucleotide sequence ID" value="NZ_AQRA01000006.1"/>
</dbReference>
<dbReference type="InterPro" id="IPR021860">
    <property type="entry name" value="Peptidase_S12_Pab87-rel_C"/>
</dbReference>
<evidence type="ECO:0000259" key="8">
    <source>
        <dbReference type="Pfam" id="PF11954"/>
    </source>
</evidence>
<evidence type="ECO:0000256" key="3">
    <source>
        <dbReference type="ARBA" id="ARBA00022803"/>
    </source>
</evidence>
<dbReference type="Pfam" id="PF00144">
    <property type="entry name" value="Beta-lactamase"/>
    <property type="match status" value="1"/>
</dbReference>
<dbReference type="OrthoDB" id="9793489at2"/>
<dbReference type="EMBL" id="AQRA01000006">
    <property type="protein sequence ID" value="EZH73285.1"/>
    <property type="molecule type" value="Genomic_DNA"/>
</dbReference>
<dbReference type="PANTHER" id="PTHR46825:SF11">
    <property type="entry name" value="PENICILLIN-BINDING PROTEIN 4"/>
    <property type="match status" value="1"/>
</dbReference>
<proteinExistence type="predicted"/>
<dbReference type="InterPro" id="IPR050491">
    <property type="entry name" value="AmpC-like"/>
</dbReference>
<dbReference type="AlphaFoldDB" id="A0A023BTH4"/>
<dbReference type="InterPro" id="IPR013105">
    <property type="entry name" value="TPR_2"/>
</dbReference>
<feature type="chain" id="PRO_5001511940" evidence="6">
    <location>
        <begin position="23"/>
        <end position="585"/>
    </location>
</feature>
<dbReference type="Pfam" id="PF11954">
    <property type="entry name" value="DUF3471"/>
    <property type="match status" value="1"/>
</dbReference>
<dbReference type="GO" id="GO:0016020">
    <property type="term" value="C:membrane"/>
    <property type="evidence" value="ECO:0007669"/>
    <property type="project" value="UniProtKB-SubCell"/>
</dbReference>
<evidence type="ECO:0000256" key="5">
    <source>
        <dbReference type="PROSITE-ProRule" id="PRU00339"/>
    </source>
</evidence>
<evidence type="ECO:0000256" key="2">
    <source>
        <dbReference type="ARBA" id="ARBA00022737"/>
    </source>
</evidence>
<evidence type="ECO:0000313" key="9">
    <source>
        <dbReference type="EMBL" id="EZH73285.1"/>
    </source>
</evidence>
<dbReference type="InterPro" id="IPR012338">
    <property type="entry name" value="Beta-lactam/transpept-like"/>
</dbReference>
<accession>A0A023BTH4</accession>
<protein>
    <submittedName>
        <fullName evidence="9">Uncharacterized protein</fullName>
    </submittedName>
</protein>
<sequence>MKKALLTLITLVLLFGRTTSYAQKADKDKFIIKKIDNYLNDNIANGFSGAVLVAKQGKIILNKGYGLANREDNILYSSNTVATIGSTTKQFTATAILKLVEFNKVKVTDPLSTFFADLPNDKKDITIHQLLTHTSGLIDVIGEGDFDYIPREEFFKTLFNTELIQKPGLKYRYSNAGYSILARIIELVSGQEYEHFINEYLFKPAGMKQTGYFIPNWDKKKIASGYMNTIIPVGTMIERYHEAGNKVSWTLKGNGGIHSTPEDMYKWYLALKSNTVLSKSLTKILTTPYTPEQENRSSHYAYGWAIFNSDRNTKIVSHNGGNRIFFHDFIWLPKEDVVIIFFTNATSREVELAWPIEKMIFNADYQPKPIKKNLSFFILDFIKKNEINQSNVLTTMIKKEYSSNLRNGDALNDMGYMILRQEENPDWAIELFRLNVQLFSDNGNLWDSLGDGYKKKGDKEKAIKAYQKAYELDPSLTASINSLAEFGIKVEAKVKKEAVVDHSILKSYTGKYELKPGFVLTVMYKNGKLMIQPTGRDSMLMFAESNEKFFLEKINASIRFNKKDDGKIESLTLIESGEEMLANRL</sequence>
<feature type="domain" description="Peptidase S12 Pab87-related C-terminal" evidence="8">
    <location>
        <begin position="496"/>
        <end position="573"/>
    </location>
</feature>
<keyword evidence="2" id="KW-0677">Repeat</keyword>
<name>A0A023BTH4_9FLAO</name>
<gene>
    <name evidence="9" type="ORF">ATO12_19990</name>
</gene>
<dbReference type="SUPFAM" id="SSF56601">
    <property type="entry name" value="beta-lactamase/transpeptidase-like"/>
    <property type="match status" value="1"/>
</dbReference>
<evidence type="ECO:0000256" key="1">
    <source>
        <dbReference type="ARBA" id="ARBA00004370"/>
    </source>
</evidence>
<dbReference type="Gene3D" id="3.40.710.10">
    <property type="entry name" value="DD-peptidase/beta-lactamase superfamily"/>
    <property type="match status" value="1"/>
</dbReference>
<reference evidence="9 10" key="1">
    <citation type="submission" date="2014-04" db="EMBL/GenBank/DDBJ databases">
        <title>Aquimarina sp. 22II-S11-z7 Genome Sequencing.</title>
        <authorList>
            <person name="Lai Q."/>
        </authorList>
    </citation>
    <scope>NUCLEOTIDE SEQUENCE [LARGE SCALE GENOMIC DNA]</scope>
    <source>
        <strain evidence="9 10">22II-S11-z7</strain>
    </source>
</reference>
<dbReference type="PANTHER" id="PTHR46825">
    <property type="entry name" value="D-ALANYL-D-ALANINE-CARBOXYPEPTIDASE/ENDOPEPTIDASE AMPH"/>
    <property type="match status" value="1"/>
</dbReference>
<organism evidence="9 10">
    <name type="scientific">Aquimarina atlantica</name>
    <dbReference type="NCBI Taxonomy" id="1317122"/>
    <lineage>
        <taxon>Bacteria</taxon>
        <taxon>Pseudomonadati</taxon>
        <taxon>Bacteroidota</taxon>
        <taxon>Flavobacteriia</taxon>
        <taxon>Flavobacteriales</taxon>
        <taxon>Flavobacteriaceae</taxon>
        <taxon>Aquimarina</taxon>
    </lineage>
</organism>
<dbReference type="PROSITE" id="PS50005">
    <property type="entry name" value="TPR"/>
    <property type="match status" value="1"/>
</dbReference>
<dbReference type="eggNOG" id="COG1729">
    <property type="taxonomic scope" value="Bacteria"/>
</dbReference>
<feature type="domain" description="Beta-lactamase-related" evidence="7">
    <location>
        <begin position="49"/>
        <end position="348"/>
    </location>
</feature>
<feature type="repeat" description="TPR" evidence="5">
    <location>
        <begin position="443"/>
        <end position="476"/>
    </location>
</feature>
<dbReference type="STRING" id="1317122.ATO12_19990"/>
<evidence type="ECO:0000259" key="7">
    <source>
        <dbReference type="Pfam" id="PF00144"/>
    </source>
</evidence>
<evidence type="ECO:0000313" key="10">
    <source>
        <dbReference type="Proteomes" id="UP000023541"/>
    </source>
</evidence>
<dbReference type="Pfam" id="PF07719">
    <property type="entry name" value="TPR_2"/>
    <property type="match status" value="1"/>
</dbReference>